<name>A0ABW4YLE8_9BACL</name>
<evidence type="ECO:0000256" key="1">
    <source>
        <dbReference type="SAM" id="Phobius"/>
    </source>
</evidence>
<dbReference type="Proteomes" id="UP001597362">
    <property type="component" value="Unassembled WGS sequence"/>
</dbReference>
<reference evidence="3" key="1">
    <citation type="journal article" date="2019" name="Int. J. Syst. Evol. Microbiol.">
        <title>The Global Catalogue of Microorganisms (GCM) 10K type strain sequencing project: providing services to taxonomists for standard genome sequencing and annotation.</title>
        <authorList>
            <consortium name="The Broad Institute Genomics Platform"/>
            <consortium name="The Broad Institute Genome Sequencing Center for Infectious Disease"/>
            <person name="Wu L."/>
            <person name="Ma J."/>
        </authorList>
    </citation>
    <scope>NUCLEOTIDE SEQUENCE [LARGE SCALE GENOMIC DNA]</scope>
    <source>
        <strain evidence="3">GH52</strain>
    </source>
</reference>
<keyword evidence="1" id="KW-0472">Membrane</keyword>
<protein>
    <submittedName>
        <fullName evidence="2">Uncharacterized protein</fullName>
    </submittedName>
</protein>
<accession>A0ABW4YLE8</accession>
<proteinExistence type="predicted"/>
<keyword evidence="1" id="KW-1133">Transmembrane helix</keyword>
<gene>
    <name evidence="2" type="ORF">ACFSJH_11310</name>
</gene>
<keyword evidence="3" id="KW-1185">Reference proteome</keyword>
<comment type="caution">
    <text evidence="2">The sequence shown here is derived from an EMBL/GenBank/DDBJ whole genome shotgun (WGS) entry which is preliminary data.</text>
</comment>
<dbReference type="RefSeq" id="WP_377772346.1">
    <property type="nucleotide sequence ID" value="NZ_JBHUHO010000030.1"/>
</dbReference>
<sequence>MKNKLILSAVIFGLIAVIVLIFLKSYDFPTSIDITKSAVAFVGDSDYPIENTTVRIKGVFYRPVFDAHFFEGKIAIEQHEFTDDFENLHVPVIKKRNGVEMSSLFYTPDEYPFPLLGSAVIYFSDNFESFNIIANGEWVEQPKTTRYYIVSGESMEDVYKLQKKQAEKWGEELMVAPQFRTKK</sequence>
<feature type="transmembrane region" description="Helical" evidence="1">
    <location>
        <begin position="6"/>
        <end position="23"/>
    </location>
</feature>
<dbReference type="EMBL" id="JBHUHO010000030">
    <property type="protein sequence ID" value="MFD2116308.1"/>
    <property type="molecule type" value="Genomic_DNA"/>
</dbReference>
<evidence type="ECO:0000313" key="3">
    <source>
        <dbReference type="Proteomes" id="UP001597362"/>
    </source>
</evidence>
<keyword evidence="1" id="KW-0812">Transmembrane</keyword>
<evidence type="ECO:0000313" key="2">
    <source>
        <dbReference type="EMBL" id="MFD2116308.1"/>
    </source>
</evidence>
<organism evidence="2 3">
    <name type="scientific">Paenibacillus yanchengensis</name>
    <dbReference type="NCBI Taxonomy" id="2035833"/>
    <lineage>
        <taxon>Bacteria</taxon>
        <taxon>Bacillati</taxon>
        <taxon>Bacillota</taxon>
        <taxon>Bacilli</taxon>
        <taxon>Bacillales</taxon>
        <taxon>Paenibacillaceae</taxon>
        <taxon>Paenibacillus</taxon>
    </lineage>
</organism>